<dbReference type="InterPro" id="IPR011333">
    <property type="entry name" value="SKP1/BTB/POZ_sf"/>
</dbReference>
<dbReference type="Gene3D" id="1.10.287.70">
    <property type="match status" value="1"/>
</dbReference>
<dbReference type="GO" id="GO:0001508">
    <property type="term" value="P:action potential"/>
    <property type="evidence" value="ECO:0007669"/>
    <property type="project" value="TreeGrafter"/>
</dbReference>
<keyword evidence="4 13" id="KW-0812">Transmembrane</keyword>
<accession>K1QUM2</accession>
<dbReference type="PRINTS" id="PR00169">
    <property type="entry name" value="KCHANNEL"/>
</dbReference>
<dbReference type="GO" id="GO:0008076">
    <property type="term" value="C:voltage-gated potassium channel complex"/>
    <property type="evidence" value="ECO:0007669"/>
    <property type="project" value="InterPro"/>
</dbReference>
<dbReference type="Gene3D" id="1.20.120.350">
    <property type="entry name" value="Voltage-gated potassium channels. Chain C"/>
    <property type="match status" value="1"/>
</dbReference>
<name>K1QUM2_MAGGI</name>
<feature type="domain" description="Ion transport" evidence="14">
    <location>
        <begin position="252"/>
        <end position="445"/>
    </location>
</feature>
<dbReference type="SUPFAM" id="SSF54695">
    <property type="entry name" value="POZ domain"/>
    <property type="match status" value="1"/>
</dbReference>
<dbReference type="CDD" id="cd18317">
    <property type="entry name" value="BTB_POZ_Kv"/>
    <property type="match status" value="1"/>
</dbReference>
<dbReference type="InterPro" id="IPR003131">
    <property type="entry name" value="T1-type_BTB"/>
</dbReference>
<dbReference type="Pfam" id="PF00520">
    <property type="entry name" value="Ion_trans"/>
    <property type="match status" value="1"/>
</dbReference>
<dbReference type="KEGG" id="crg:105346908"/>
<evidence type="ECO:0000256" key="5">
    <source>
        <dbReference type="ARBA" id="ARBA00022826"/>
    </source>
</evidence>
<keyword evidence="7" id="KW-0630">Potassium</keyword>
<evidence type="ECO:0000256" key="6">
    <source>
        <dbReference type="ARBA" id="ARBA00022882"/>
    </source>
</evidence>
<organism evidence="16">
    <name type="scientific">Magallana gigas</name>
    <name type="common">Pacific oyster</name>
    <name type="synonym">Crassostrea gigas</name>
    <dbReference type="NCBI Taxonomy" id="29159"/>
    <lineage>
        <taxon>Eukaryota</taxon>
        <taxon>Metazoa</taxon>
        <taxon>Spiralia</taxon>
        <taxon>Lophotrochozoa</taxon>
        <taxon>Mollusca</taxon>
        <taxon>Bivalvia</taxon>
        <taxon>Autobranchia</taxon>
        <taxon>Pteriomorphia</taxon>
        <taxon>Ostreida</taxon>
        <taxon>Ostreoidea</taxon>
        <taxon>Ostreidae</taxon>
        <taxon>Magallana</taxon>
    </lineage>
</organism>
<evidence type="ECO:0000313" key="16">
    <source>
        <dbReference type="EMBL" id="EKC25266.1"/>
    </source>
</evidence>
<dbReference type="PRINTS" id="PR01491">
    <property type="entry name" value="KVCHANNEL"/>
</dbReference>
<proteinExistence type="predicted"/>
<keyword evidence="11" id="KW-0407">Ion channel</keyword>
<evidence type="ECO:0000256" key="13">
    <source>
        <dbReference type="SAM" id="Phobius"/>
    </source>
</evidence>
<feature type="transmembrane region" description="Helical" evidence="13">
    <location>
        <begin position="257"/>
        <end position="278"/>
    </location>
</feature>
<evidence type="ECO:0000256" key="3">
    <source>
        <dbReference type="ARBA" id="ARBA00022538"/>
    </source>
</evidence>
<keyword evidence="9" id="KW-0406">Ion transport</keyword>
<protein>
    <submittedName>
        <fullName evidence="16">Potassium voltage-gated channel subfamily A member 5</fullName>
    </submittedName>
</protein>
<sequence length="479" mass="55169">MGEELLFYVGGQKYHFSRDEIAKGHCEKLREWIRDHPNQKIVINRPKLSFEAILDFHLTGNLHMPVVVCPELFKEELDFWEISHKTLEKCCLTRLSSYFRDKALLKDYRKSGSCLPQKHVSTQKNVFNKSLRKLWNILNYQDNCLETKAYFCLSTCMIILSIFGVAISTLPEFRLKDQPPVAEVTAEPTTTLPPPPDYCKLLYEREKVTATLIPPQDTTANNSSKDFERKFIEKIFPEPVHKKIPSLKQTLDRGTSAFFYIEIITTVFFTIEQALLLISGPRLVSHFMNAMNIIEMLLLLASYCRFSLHFLELEYEDNGWSLLLYVQMFRVLRIVRVMRHVTAFKVLNYSISAGKKDLCIIILYIFMGIVIFSNLIFFFELSEDFHSIPDAWWWTLITMTTVGYGDMIPKTIAGKVLGCVCAVSGVIMLSLVIPIFVNTFLFLYQYAELESVNIPAPKKRCTASRTSTSGDTEITVDPE</sequence>
<dbReference type="PANTHER" id="PTHR11537:SF254">
    <property type="entry name" value="POTASSIUM VOLTAGE-GATED CHANNEL PROTEIN SHAB"/>
    <property type="match status" value="1"/>
</dbReference>
<dbReference type="Pfam" id="PF02214">
    <property type="entry name" value="BTB_2"/>
    <property type="match status" value="1"/>
</dbReference>
<evidence type="ECO:0000256" key="10">
    <source>
        <dbReference type="ARBA" id="ARBA00023136"/>
    </source>
</evidence>
<comment type="subcellular location">
    <subcellularLocation>
        <location evidence="1">Membrane</location>
        <topology evidence="1">Multi-pass membrane protein</topology>
    </subcellularLocation>
</comment>
<evidence type="ECO:0000256" key="2">
    <source>
        <dbReference type="ARBA" id="ARBA00022448"/>
    </source>
</evidence>
<keyword evidence="10 13" id="KW-0472">Membrane</keyword>
<evidence type="ECO:0000256" key="11">
    <source>
        <dbReference type="ARBA" id="ARBA00023303"/>
    </source>
</evidence>
<dbReference type="InterPro" id="IPR028325">
    <property type="entry name" value="VG_K_chnl"/>
</dbReference>
<evidence type="ECO:0000256" key="7">
    <source>
        <dbReference type="ARBA" id="ARBA00022958"/>
    </source>
</evidence>
<evidence type="ECO:0000256" key="4">
    <source>
        <dbReference type="ARBA" id="ARBA00022692"/>
    </source>
</evidence>
<keyword evidence="6" id="KW-0851">Voltage-gated channel</keyword>
<feature type="transmembrane region" description="Helical" evidence="13">
    <location>
        <begin position="391"/>
        <end position="409"/>
    </location>
</feature>
<feature type="compositionally biased region" description="Polar residues" evidence="12">
    <location>
        <begin position="463"/>
        <end position="472"/>
    </location>
</feature>
<dbReference type="GO" id="GO:0051260">
    <property type="term" value="P:protein homooligomerization"/>
    <property type="evidence" value="ECO:0007669"/>
    <property type="project" value="InterPro"/>
</dbReference>
<feature type="transmembrane region" description="Helical" evidence="13">
    <location>
        <begin position="149"/>
        <end position="170"/>
    </location>
</feature>
<evidence type="ECO:0000256" key="12">
    <source>
        <dbReference type="SAM" id="MobiDB-lite"/>
    </source>
</evidence>
<dbReference type="EMBL" id="JH818280">
    <property type="protein sequence ID" value="EKC25266.1"/>
    <property type="molecule type" value="Genomic_DNA"/>
</dbReference>
<feature type="transmembrane region" description="Helical" evidence="13">
    <location>
        <begin position="416"/>
        <end position="444"/>
    </location>
</feature>
<dbReference type="InParanoid" id="K1QUM2"/>
<gene>
    <name evidence="16" type="ORF">CGI_10013397</name>
</gene>
<keyword evidence="3" id="KW-0633">Potassium transport</keyword>
<dbReference type="GO" id="GO:0005249">
    <property type="term" value="F:voltage-gated potassium channel activity"/>
    <property type="evidence" value="ECO:0007669"/>
    <property type="project" value="InterPro"/>
</dbReference>
<dbReference type="AlphaFoldDB" id="K1QUM2"/>
<dbReference type="SUPFAM" id="SSF81324">
    <property type="entry name" value="Voltage-gated potassium channels"/>
    <property type="match status" value="1"/>
</dbReference>
<dbReference type="OrthoDB" id="6129506at2759"/>
<feature type="region of interest" description="Disordered" evidence="12">
    <location>
        <begin position="460"/>
        <end position="479"/>
    </location>
</feature>
<dbReference type="Gene3D" id="3.30.710.10">
    <property type="entry name" value="Potassium Channel Kv1.1, Chain A"/>
    <property type="match status" value="1"/>
</dbReference>
<dbReference type="FunFam" id="1.10.287.70:FF:000028">
    <property type="entry name" value="potassium voltage-gated channel subfamily D member 3"/>
    <property type="match status" value="1"/>
</dbReference>
<evidence type="ECO:0000256" key="9">
    <source>
        <dbReference type="ARBA" id="ARBA00023065"/>
    </source>
</evidence>
<dbReference type="PANTHER" id="PTHR11537">
    <property type="entry name" value="VOLTAGE-GATED POTASSIUM CHANNEL"/>
    <property type="match status" value="1"/>
</dbReference>
<keyword evidence="8 13" id="KW-1133">Transmembrane helix</keyword>
<evidence type="ECO:0000256" key="8">
    <source>
        <dbReference type="ARBA" id="ARBA00022989"/>
    </source>
</evidence>
<dbReference type="InterPro" id="IPR005821">
    <property type="entry name" value="Ion_trans_dom"/>
</dbReference>
<dbReference type="InterPro" id="IPR003968">
    <property type="entry name" value="K_chnl_volt-dep_Kv"/>
</dbReference>
<evidence type="ECO:0000259" key="14">
    <source>
        <dbReference type="Pfam" id="PF00520"/>
    </source>
</evidence>
<feature type="domain" description="Potassium channel tetramerisation-type BTB" evidence="15">
    <location>
        <begin position="9"/>
        <end position="90"/>
    </location>
</feature>
<evidence type="ECO:0000256" key="1">
    <source>
        <dbReference type="ARBA" id="ARBA00004141"/>
    </source>
</evidence>
<feature type="transmembrane region" description="Helical" evidence="13">
    <location>
        <begin position="358"/>
        <end position="379"/>
    </location>
</feature>
<dbReference type="HOGENOM" id="CLU_011722_4_3_1"/>
<keyword evidence="5" id="KW-0631">Potassium channel</keyword>
<dbReference type="InterPro" id="IPR027359">
    <property type="entry name" value="Volt_channel_dom_sf"/>
</dbReference>
<keyword evidence="2" id="KW-0813">Transport</keyword>
<reference evidence="16" key="1">
    <citation type="journal article" date="2012" name="Nature">
        <title>The oyster genome reveals stress adaptation and complexity of shell formation.</title>
        <authorList>
            <person name="Zhang G."/>
            <person name="Fang X."/>
            <person name="Guo X."/>
            <person name="Li L."/>
            <person name="Luo R."/>
            <person name="Xu F."/>
            <person name="Yang P."/>
            <person name="Zhang L."/>
            <person name="Wang X."/>
            <person name="Qi H."/>
            <person name="Xiong Z."/>
            <person name="Que H."/>
            <person name="Xie Y."/>
            <person name="Holland P.W."/>
            <person name="Paps J."/>
            <person name="Zhu Y."/>
            <person name="Wu F."/>
            <person name="Chen Y."/>
            <person name="Wang J."/>
            <person name="Peng C."/>
            <person name="Meng J."/>
            <person name="Yang L."/>
            <person name="Liu J."/>
            <person name="Wen B."/>
            <person name="Zhang N."/>
            <person name="Huang Z."/>
            <person name="Zhu Q."/>
            <person name="Feng Y."/>
            <person name="Mount A."/>
            <person name="Hedgecock D."/>
            <person name="Xu Z."/>
            <person name="Liu Y."/>
            <person name="Domazet-Loso T."/>
            <person name="Du Y."/>
            <person name="Sun X."/>
            <person name="Zhang S."/>
            <person name="Liu B."/>
            <person name="Cheng P."/>
            <person name="Jiang X."/>
            <person name="Li J."/>
            <person name="Fan D."/>
            <person name="Wang W."/>
            <person name="Fu W."/>
            <person name="Wang T."/>
            <person name="Wang B."/>
            <person name="Zhang J."/>
            <person name="Peng Z."/>
            <person name="Li Y."/>
            <person name="Li N."/>
            <person name="Wang J."/>
            <person name="Chen M."/>
            <person name="He Y."/>
            <person name="Tan F."/>
            <person name="Song X."/>
            <person name="Zheng Q."/>
            <person name="Huang R."/>
            <person name="Yang H."/>
            <person name="Du X."/>
            <person name="Chen L."/>
            <person name="Yang M."/>
            <person name="Gaffney P.M."/>
            <person name="Wang S."/>
            <person name="Luo L."/>
            <person name="She Z."/>
            <person name="Ming Y."/>
            <person name="Huang W."/>
            <person name="Zhang S."/>
            <person name="Huang B."/>
            <person name="Zhang Y."/>
            <person name="Qu T."/>
            <person name="Ni P."/>
            <person name="Miao G."/>
            <person name="Wang J."/>
            <person name="Wang Q."/>
            <person name="Steinberg C.E."/>
            <person name="Wang H."/>
            <person name="Li N."/>
            <person name="Qian L."/>
            <person name="Zhang G."/>
            <person name="Li Y."/>
            <person name="Yang H."/>
            <person name="Liu X."/>
            <person name="Wang J."/>
            <person name="Yin Y."/>
            <person name="Wang J."/>
        </authorList>
    </citation>
    <scope>NUCLEOTIDE SEQUENCE [LARGE SCALE GENOMIC DNA]</scope>
    <source>
        <strain evidence="16">05x7-T-G4-1.051#20</strain>
    </source>
</reference>
<evidence type="ECO:0000259" key="15">
    <source>
        <dbReference type="Pfam" id="PF02214"/>
    </source>
</evidence>